<dbReference type="EMBL" id="WIVE01000006">
    <property type="protein sequence ID" value="MQX35606.1"/>
    <property type="molecule type" value="Genomic_DNA"/>
</dbReference>
<feature type="compositionally biased region" description="Basic and acidic residues" evidence="2">
    <location>
        <begin position="269"/>
        <end position="279"/>
    </location>
</feature>
<feature type="region of interest" description="Disordered" evidence="2">
    <location>
        <begin position="257"/>
        <end position="279"/>
    </location>
</feature>
<dbReference type="InterPro" id="IPR003768">
    <property type="entry name" value="ScpA"/>
</dbReference>
<dbReference type="Proteomes" id="UP000434582">
    <property type="component" value="Unassembled WGS sequence"/>
</dbReference>
<evidence type="ECO:0000256" key="1">
    <source>
        <dbReference type="ARBA" id="ARBA00044777"/>
    </source>
</evidence>
<dbReference type="PANTHER" id="PTHR33969">
    <property type="entry name" value="SEGREGATION AND CONDENSATION PROTEIN A"/>
    <property type="match status" value="1"/>
</dbReference>
<dbReference type="Pfam" id="PF02616">
    <property type="entry name" value="SMC_ScpA"/>
    <property type="match status" value="1"/>
</dbReference>
<keyword evidence="4" id="KW-1185">Reference proteome</keyword>
<proteinExistence type="predicted"/>
<name>A0A7X1ZBQ5_9PROT</name>
<organism evidence="3 4">
    <name type="scientific">Roseospira navarrensis</name>
    <dbReference type="NCBI Taxonomy" id="140058"/>
    <lineage>
        <taxon>Bacteria</taxon>
        <taxon>Pseudomonadati</taxon>
        <taxon>Pseudomonadota</taxon>
        <taxon>Alphaproteobacteria</taxon>
        <taxon>Rhodospirillales</taxon>
        <taxon>Rhodospirillaceae</taxon>
        <taxon>Roseospira</taxon>
    </lineage>
</organism>
<comment type="caution">
    <text evidence="3">The sequence shown here is derived from an EMBL/GenBank/DDBJ whole genome shotgun (WGS) entry which is preliminary data.</text>
</comment>
<accession>A0A7X1ZBQ5</accession>
<dbReference type="Gene3D" id="6.10.250.2410">
    <property type="match status" value="1"/>
</dbReference>
<dbReference type="PANTHER" id="PTHR33969:SF2">
    <property type="entry name" value="SEGREGATION AND CONDENSATION PROTEIN A"/>
    <property type="match status" value="1"/>
</dbReference>
<reference evidence="3 4" key="1">
    <citation type="submission" date="2019-10" db="EMBL/GenBank/DDBJ databases">
        <title>Draft whole-genome sequence of the purple nonsulfur photosynthetic bacterium Roseospira navarrensis DSM 15114.</title>
        <authorList>
            <person name="Kyndt J.A."/>
            <person name="Meyer T.E."/>
        </authorList>
    </citation>
    <scope>NUCLEOTIDE SEQUENCE [LARGE SCALE GENOMIC DNA]</scope>
    <source>
        <strain evidence="3 4">DSM 15114</strain>
    </source>
</reference>
<dbReference type="RefSeq" id="WP_153341279.1">
    <property type="nucleotide sequence ID" value="NZ_WIVE01000006.1"/>
</dbReference>
<sequence length="279" mass="30489">MSGPPRDDGGAAATGAPPFADDVEGAAPAVPDALVVNLDGFDGPLDVLLALARDQKVDLARISILHLAEQYLAFVKAVRQRHLDLAADYLVMAAWLAFLKSRLLLPVPQADDEPSGAEMAAALQFQLQRLEAMRTAGRTLFERPRLGRETLARGAPEAVSIVHHAVFDLTLHDLLRAYADLQRRTQATALSVEPFDLYSVEQALSRLNALLGTTLEWTALMRFLPEDLTDDLHRRSAIGATFVATLELARQGRAEVRQDGGPFSPLYVRRREPGDDHDG</sequence>
<evidence type="ECO:0000313" key="3">
    <source>
        <dbReference type="EMBL" id="MQX35606.1"/>
    </source>
</evidence>
<evidence type="ECO:0000256" key="2">
    <source>
        <dbReference type="SAM" id="MobiDB-lite"/>
    </source>
</evidence>
<dbReference type="OrthoDB" id="9793741at2"/>
<dbReference type="AlphaFoldDB" id="A0A7X1ZBQ5"/>
<protein>
    <recommendedName>
        <fullName evidence="1">Segregation and condensation protein A</fullName>
    </recommendedName>
</protein>
<evidence type="ECO:0000313" key="4">
    <source>
        <dbReference type="Proteomes" id="UP000434582"/>
    </source>
</evidence>
<gene>
    <name evidence="3" type="ORF">GHC57_03655</name>
</gene>